<gene>
    <name evidence="1" type="ORF">A0H81_05111</name>
</gene>
<evidence type="ECO:0000313" key="2">
    <source>
        <dbReference type="Proteomes" id="UP000092993"/>
    </source>
</evidence>
<name>A0A1C7MHG1_GRIFR</name>
<dbReference type="AlphaFoldDB" id="A0A1C7MHG1"/>
<proteinExistence type="predicted"/>
<evidence type="ECO:0000313" key="1">
    <source>
        <dbReference type="EMBL" id="OBZ74464.1"/>
    </source>
</evidence>
<dbReference type="Proteomes" id="UP000092993">
    <property type="component" value="Unassembled WGS sequence"/>
</dbReference>
<organism evidence="1 2">
    <name type="scientific">Grifola frondosa</name>
    <name type="common">Maitake</name>
    <name type="synonym">Polyporus frondosus</name>
    <dbReference type="NCBI Taxonomy" id="5627"/>
    <lineage>
        <taxon>Eukaryota</taxon>
        <taxon>Fungi</taxon>
        <taxon>Dikarya</taxon>
        <taxon>Basidiomycota</taxon>
        <taxon>Agaricomycotina</taxon>
        <taxon>Agaricomycetes</taxon>
        <taxon>Polyporales</taxon>
        <taxon>Grifolaceae</taxon>
        <taxon>Grifola</taxon>
    </lineage>
</organism>
<keyword evidence="2" id="KW-1185">Reference proteome</keyword>
<dbReference type="EMBL" id="LUGG01000005">
    <property type="protein sequence ID" value="OBZ74464.1"/>
    <property type="molecule type" value="Genomic_DNA"/>
</dbReference>
<comment type="caution">
    <text evidence="1">The sequence shown here is derived from an EMBL/GenBank/DDBJ whole genome shotgun (WGS) entry which is preliminary data.</text>
</comment>
<protein>
    <submittedName>
        <fullName evidence="1">Uncharacterized protein</fullName>
    </submittedName>
</protein>
<reference evidence="1 2" key="1">
    <citation type="submission" date="2016-03" db="EMBL/GenBank/DDBJ databases">
        <title>Whole genome sequencing of Grifola frondosa 9006-11.</title>
        <authorList>
            <person name="Min B."/>
            <person name="Park H."/>
            <person name="Kim J.-G."/>
            <person name="Cho H."/>
            <person name="Oh Y.-L."/>
            <person name="Kong W.-S."/>
            <person name="Choi I.-G."/>
        </authorList>
    </citation>
    <scope>NUCLEOTIDE SEQUENCE [LARGE SCALE GENOMIC DNA]</scope>
    <source>
        <strain evidence="1 2">9006-11</strain>
    </source>
</reference>
<accession>A0A1C7MHG1</accession>
<sequence length="92" mass="9830">MHLCNLHARLKVIEIVLADFESIGDISGWGVDTSGEGFTCLLLCGLHDICGDARVPYLHALPQLASPLGSVPNLLHDFFAKSVMVVLLTVSG</sequence>